<comment type="catalytic activity">
    <reaction evidence="6">
        <text>orotidine 5'-phosphate + diphosphate = orotate + 5-phospho-alpha-D-ribose 1-diphosphate</text>
        <dbReference type="Rhea" id="RHEA:10380"/>
        <dbReference type="ChEBI" id="CHEBI:30839"/>
        <dbReference type="ChEBI" id="CHEBI:33019"/>
        <dbReference type="ChEBI" id="CHEBI:57538"/>
        <dbReference type="ChEBI" id="CHEBI:58017"/>
        <dbReference type="EC" id="2.4.2.10"/>
    </reaction>
</comment>
<organism evidence="8 9">
    <name type="scientific">Microlunatus endophyticus</name>
    <dbReference type="NCBI Taxonomy" id="1716077"/>
    <lineage>
        <taxon>Bacteria</taxon>
        <taxon>Bacillati</taxon>
        <taxon>Actinomycetota</taxon>
        <taxon>Actinomycetes</taxon>
        <taxon>Propionibacteriales</taxon>
        <taxon>Propionibacteriaceae</taxon>
        <taxon>Microlunatus</taxon>
    </lineage>
</organism>
<dbReference type="GO" id="GO:0000287">
    <property type="term" value="F:magnesium ion binding"/>
    <property type="evidence" value="ECO:0007669"/>
    <property type="project" value="UniProtKB-UniRule"/>
</dbReference>
<evidence type="ECO:0000313" key="8">
    <source>
        <dbReference type="EMBL" id="GGL48497.1"/>
    </source>
</evidence>
<sequence>MTVDTEPALLELARNVDRLCRLRGSFTLRSGLQVEEYFDKFLFESDPLLLRRIVERMAPLVPEATEVLGGIELGGVPIAAVLSQLTGLPATYVRKEQKAYGTKKLAEGPDLSGRRVTLVEDAITTGGAVRAAALALRDLGAIVDTVVCAIDREEPGGNVLDEIGVQVRPVLTRTLLNAG</sequence>
<evidence type="ECO:0000256" key="5">
    <source>
        <dbReference type="ARBA" id="ARBA00022975"/>
    </source>
</evidence>
<feature type="domain" description="Phosphoribosyltransferase" evidence="7">
    <location>
        <begin position="67"/>
        <end position="152"/>
    </location>
</feature>
<comment type="caution">
    <text evidence="8">The sequence shown here is derived from an EMBL/GenBank/DDBJ whole genome shotgun (WGS) entry which is preliminary data.</text>
</comment>
<dbReference type="EC" id="2.4.2.10" evidence="2 6"/>
<dbReference type="Proteomes" id="UP000613840">
    <property type="component" value="Unassembled WGS sequence"/>
</dbReference>
<dbReference type="RefSeq" id="WP_229669597.1">
    <property type="nucleotide sequence ID" value="NZ_BMMZ01000001.1"/>
</dbReference>
<feature type="binding site" description="in other chain" evidence="6">
    <location>
        <position position="29"/>
    </location>
    <ligand>
        <name>5-phospho-alpha-D-ribose 1-diphosphate</name>
        <dbReference type="ChEBI" id="CHEBI:58017"/>
        <note>ligand shared between dimeric partners</note>
    </ligand>
</feature>
<evidence type="ECO:0000313" key="9">
    <source>
        <dbReference type="Proteomes" id="UP000613840"/>
    </source>
</evidence>
<evidence type="ECO:0000256" key="4">
    <source>
        <dbReference type="ARBA" id="ARBA00022679"/>
    </source>
</evidence>
<evidence type="ECO:0000256" key="2">
    <source>
        <dbReference type="ARBA" id="ARBA00011971"/>
    </source>
</evidence>
<feature type="binding site" evidence="6">
    <location>
        <position position="124"/>
    </location>
    <ligand>
        <name>orotate</name>
        <dbReference type="ChEBI" id="CHEBI:30839"/>
    </ligand>
</feature>
<feature type="binding site" description="in other chain" evidence="6">
    <location>
        <begin position="120"/>
        <end position="128"/>
    </location>
    <ligand>
        <name>5-phospho-alpha-D-ribose 1-diphosphate</name>
        <dbReference type="ChEBI" id="CHEBI:58017"/>
        <note>ligand shared between dimeric partners</note>
    </ligand>
</feature>
<proteinExistence type="inferred from homology"/>
<keyword evidence="3 6" id="KW-0328">Glycosyltransferase</keyword>
<evidence type="ECO:0000256" key="1">
    <source>
        <dbReference type="ARBA" id="ARBA00004889"/>
    </source>
</evidence>
<dbReference type="GO" id="GO:0004588">
    <property type="term" value="F:orotate phosphoribosyltransferase activity"/>
    <property type="evidence" value="ECO:0007669"/>
    <property type="project" value="UniProtKB-UniRule"/>
</dbReference>
<evidence type="ECO:0000256" key="6">
    <source>
        <dbReference type="HAMAP-Rule" id="MF_01208"/>
    </source>
</evidence>
<comment type="caution">
    <text evidence="6">Lacks conserved residue(s) required for the propagation of feature annotation.</text>
</comment>
<dbReference type="SUPFAM" id="SSF53271">
    <property type="entry name" value="PRTase-like"/>
    <property type="match status" value="1"/>
</dbReference>
<dbReference type="InterPro" id="IPR023031">
    <property type="entry name" value="OPRT"/>
</dbReference>
<dbReference type="NCBIfam" id="TIGR00336">
    <property type="entry name" value="pyrE"/>
    <property type="match status" value="1"/>
</dbReference>
<feature type="binding site" evidence="6">
    <location>
        <position position="94"/>
    </location>
    <ligand>
        <name>5-phospho-alpha-D-ribose 1-diphosphate</name>
        <dbReference type="ChEBI" id="CHEBI:58017"/>
        <note>ligand shared between dimeric partners</note>
    </ligand>
</feature>
<dbReference type="Gene3D" id="3.40.50.2020">
    <property type="match status" value="1"/>
</dbReference>
<comment type="subunit">
    <text evidence="6">Homodimer.</text>
</comment>
<reference evidence="8" key="2">
    <citation type="submission" date="2020-09" db="EMBL/GenBank/DDBJ databases">
        <authorList>
            <person name="Sun Q."/>
            <person name="Zhou Y."/>
        </authorList>
    </citation>
    <scope>NUCLEOTIDE SEQUENCE</scope>
    <source>
        <strain evidence="8">CGMCC 4.7306</strain>
    </source>
</reference>
<keyword evidence="5 6" id="KW-0665">Pyrimidine biosynthesis</keyword>
<comment type="function">
    <text evidence="6">Catalyzes the transfer of a ribosyl phosphate group from 5-phosphoribose 1-diphosphate to orotate, leading to the formation of orotidine monophosphate (OMP).</text>
</comment>
<evidence type="ECO:0000256" key="3">
    <source>
        <dbReference type="ARBA" id="ARBA00022676"/>
    </source>
</evidence>
<keyword evidence="4 6" id="KW-0808">Transferase</keyword>
<evidence type="ECO:0000259" key="7">
    <source>
        <dbReference type="Pfam" id="PF00156"/>
    </source>
</evidence>
<dbReference type="PANTHER" id="PTHR19278:SF9">
    <property type="entry name" value="URIDINE 5'-MONOPHOSPHATE SYNTHASE"/>
    <property type="match status" value="1"/>
</dbReference>
<dbReference type="PANTHER" id="PTHR19278">
    <property type="entry name" value="OROTATE PHOSPHORIBOSYLTRANSFERASE"/>
    <property type="match status" value="1"/>
</dbReference>
<dbReference type="InterPro" id="IPR004467">
    <property type="entry name" value="Or_phspho_trans_dom"/>
</dbReference>
<comment type="pathway">
    <text evidence="1 6">Pyrimidine metabolism; UMP biosynthesis via de novo pathway; UMP from orotate: step 1/2.</text>
</comment>
<dbReference type="GO" id="GO:0019856">
    <property type="term" value="P:pyrimidine nucleobase biosynthetic process"/>
    <property type="evidence" value="ECO:0007669"/>
    <property type="project" value="TreeGrafter"/>
</dbReference>
<name>A0A917S1F6_9ACTN</name>
<protein>
    <recommendedName>
        <fullName evidence="2 6">Orotate phosphoribosyltransferase</fullName>
        <shortName evidence="6">OPRT</shortName>
        <shortName evidence="6">OPRTase</shortName>
        <ecNumber evidence="2 6">2.4.2.10</ecNumber>
    </recommendedName>
</protein>
<dbReference type="EMBL" id="BMMZ01000001">
    <property type="protein sequence ID" value="GGL48497.1"/>
    <property type="molecule type" value="Genomic_DNA"/>
</dbReference>
<dbReference type="GO" id="GO:0044205">
    <property type="term" value="P:'de novo' UMP biosynthetic process"/>
    <property type="evidence" value="ECO:0007669"/>
    <property type="project" value="UniProtKB-UniRule"/>
</dbReference>
<dbReference type="InterPro" id="IPR000836">
    <property type="entry name" value="PRTase_dom"/>
</dbReference>
<feature type="binding site" description="in other chain" evidence="6">
    <location>
        <position position="95"/>
    </location>
    <ligand>
        <name>5-phospho-alpha-D-ribose 1-diphosphate</name>
        <dbReference type="ChEBI" id="CHEBI:58017"/>
        <note>ligand shared between dimeric partners</note>
    </ligand>
</feature>
<dbReference type="Pfam" id="PF00156">
    <property type="entry name" value="Pribosyltran"/>
    <property type="match status" value="1"/>
</dbReference>
<feature type="binding site" evidence="6">
    <location>
        <position position="98"/>
    </location>
    <ligand>
        <name>5-phospho-alpha-D-ribose 1-diphosphate</name>
        <dbReference type="ChEBI" id="CHEBI:58017"/>
        <note>ligand shared between dimeric partners</note>
    </ligand>
</feature>
<dbReference type="AlphaFoldDB" id="A0A917S1F6"/>
<reference evidence="8" key="1">
    <citation type="journal article" date="2014" name="Int. J. Syst. Evol. Microbiol.">
        <title>Complete genome sequence of Corynebacterium casei LMG S-19264T (=DSM 44701T), isolated from a smear-ripened cheese.</title>
        <authorList>
            <consortium name="US DOE Joint Genome Institute (JGI-PGF)"/>
            <person name="Walter F."/>
            <person name="Albersmeier A."/>
            <person name="Kalinowski J."/>
            <person name="Ruckert C."/>
        </authorList>
    </citation>
    <scope>NUCLEOTIDE SEQUENCE</scope>
    <source>
        <strain evidence="8">CGMCC 4.7306</strain>
    </source>
</reference>
<comment type="cofactor">
    <cofactor evidence="6">
        <name>Mg(2+)</name>
        <dbReference type="ChEBI" id="CHEBI:18420"/>
    </cofactor>
</comment>
<feature type="binding site" evidence="6">
    <location>
        <position position="152"/>
    </location>
    <ligand>
        <name>orotate</name>
        <dbReference type="ChEBI" id="CHEBI:30839"/>
    </ligand>
</feature>
<dbReference type="InterPro" id="IPR029057">
    <property type="entry name" value="PRTase-like"/>
</dbReference>
<dbReference type="CDD" id="cd06223">
    <property type="entry name" value="PRTases_typeI"/>
    <property type="match status" value="1"/>
</dbReference>
<accession>A0A917S1F6</accession>
<keyword evidence="6" id="KW-0460">Magnesium</keyword>
<dbReference type="HAMAP" id="MF_01208">
    <property type="entry name" value="PyrE"/>
    <property type="match status" value="1"/>
</dbReference>
<gene>
    <name evidence="6 8" type="primary">pyrE</name>
    <name evidence="8" type="ORF">GCM10011575_02960</name>
</gene>
<comment type="similarity">
    <text evidence="6">Belongs to the purine/pyrimidine phosphoribosyltransferase family. PyrE subfamily.</text>
</comment>
<keyword evidence="9" id="KW-1185">Reference proteome</keyword>